<reference evidence="4 6" key="2">
    <citation type="submission" date="2023-09" db="EMBL/GenBank/DDBJ databases">
        <title>Complete-Gapless Cercospora beticola genome.</title>
        <authorList>
            <person name="Wyatt N.A."/>
            <person name="Spanner R.E."/>
            <person name="Bolton M.D."/>
        </authorList>
    </citation>
    <scope>NUCLEOTIDE SEQUENCE [LARGE SCALE GENOMIC DNA]</scope>
    <source>
        <strain evidence="4">Cb09-40</strain>
    </source>
</reference>
<dbReference type="OrthoDB" id="10343920at2759"/>
<name>A0A2G5I5W5_CERBT</name>
<reference evidence="3 5" key="1">
    <citation type="submission" date="2015-10" db="EMBL/GenBank/DDBJ databases">
        <title>The cercosporin biosynthetic gene cluster was horizontally transferred to several fungal lineages and shown to be expanded in Cercospora beticola based on microsynteny with recipient genomes.</title>
        <authorList>
            <person name="De Jonge R."/>
            <person name="Ebert M.K."/>
            <person name="Suttle J.C."/>
            <person name="Jurick Ii W.M."/>
            <person name="Secor G.A."/>
            <person name="Thomma B.P."/>
            <person name="Van De Peer Y."/>
            <person name="Bolton M.D."/>
        </authorList>
    </citation>
    <scope>NUCLEOTIDE SEQUENCE [LARGE SCALE GENOMIC DNA]</scope>
    <source>
        <strain evidence="3 5">09-40</strain>
    </source>
</reference>
<evidence type="ECO:0000313" key="5">
    <source>
        <dbReference type="Proteomes" id="UP000230605"/>
    </source>
</evidence>
<accession>A0A2G5I5W5</accession>
<keyword evidence="2" id="KW-0732">Signal</keyword>
<feature type="region of interest" description="Disordered" evidence="1">
    <location>
        <begin position="270"/>
        <end position="289"/>
    </location>
</feature>
<dbReference type="AlphaFoldDB" id="A0A2G5I5W5"/>
<proteinExistence type="predicted"/>
<evidence type="ECO:0000313" key="4">
    <source>
        <dbReference type="EMBL" id="WPB00298.1"/>
    </source>
</evidence>
<protein>
    <submittedName>
        <fullName evidence="3">Uncharacterized protein</fullName>
    </submittedName>
</protein>
<evidence type="ECO:0000256" key="1">
    <source>
        <dbReference type="SAM" id="MobiDB-lite"/>
    </source>
</evidence>
<feature type="chain" id="PRO_5013740936" evidence="2">
    <location>
        <begin position="22"/>
        <end position="289"/>
    </location>
</feature>
<evidence type="ECO:0000313" key="6">
    <source>
        <dbReference type="Proteomes" id="UP001302367"/>
    </source>
</evidence>
<evidence type="ECO:0000256" key="2">
    <source>
        <dbReference type="SAM" id="SignalP"/>
    </source>
</evidence>
<sequence>MLWLWISSLLLVNGLPHYDFSTRPDVVAAARGQSTRFGKRLAKRQQAWTGYYPSNYYSTGWPFSYFTSYYYDPYYPNDAYSTYYYPQPISPPLREDLGPNPPYVTPKSSYNPCADPNSVSWTVECNGGGSQKTTKIDGGVHSLQETSSFFTWKYGPKSPFNQPFAAVGNPSLNGQFSGDNDDDDSEDCVNGIDQNGNACTNNNDSGDGGGGGYCVNGLDSFGNSCGNNNSNNNRNGGNGSDCVDGFDSNGNACGGGNNNNNGLAAANANVGATPNISPNISPGITVDLR</sequence>
<dbReference type="Proteomes" id="UP000230605">
    <property type="component" value="Chromosome 3"/>
</dbReference>
<keyword evidence="6" id="KW-1185">Reference proteome</keyword>
<dbReference type="EMBL" id="CP134186">
    <property type="protein sequence ID" value="WPB00298.1"/>
    <property type="molecule type" value="Genomic_DNA"/>
</dbReference>
<organism evidence="3 5">
    <name type="scientific">Cercospora beticola</name>
    <name type="common">Sugarbeet leaf spot fungus</name>
    <dbReference type="NCBI Taxonomy" id="122368"/>
    <lineage>
        <taxon>Eukaryota</taxon>
        <taxon>Fungi</taxon>
        <taxon>Dikarya</taxon>
        <taxon>Ascomycota</taxon>
        <taxon>Pezizomycotina</taxon>
        <taxon>Dothideomycetes</taxon>
        <taxon>Dothideomycetidae</taxon>
        <taxon>Mycosphaerellales</taxon>
        <taxon>Mycosphaerellaceae</taxon>
        <taxon>Cercospora</taxon>
    </lineage>
</organism>
<evidence type="ECO:0000313" key="3">
    <source>
        <dbReference type="EMBL" id="PIB00198.1"/>
    </source>
</evidence>
<dbReference type="EMBL" id="LKMD01000101">
    <property type="protein sequence ID" value="PIB00198.1"/>
    <property type="molecule type" value="Genomic_DNA"/>
</dbReference>
<gene>
    <name evidence="3" type="ORF">CB0940_03131</name>
    <name evidence="4" type="ORF">RHO25_004917</name>
</gene>
<dbReference type="Proteomes" id="UP001302367">
    <property type="component" value="Chromosome 3"/>
</dbReference>
<feature type="signal peptide" evidence="2">
    <location>
        <begin position="1"/>
        <end position="21"/>
    </location>
</feature>